<dbReference type="Proteomes" id="UP001314261">
    <property type="component" value="Unassembled WGS sequence"/>
</dbReference>
<organism evidence="1 2">
    <name type="scientific">Fructobacillus fructosus</name>
    <dbReference type="NCBI Taxonomy" id="1631"/>
    <lineage>
        <taxon>Bacteria</taxon>
        <taxon>Bacillati</taxon>
        <taxon>Bacillota</taxon>
        <taxon>Bacilli</taxon>
        <taxon>Lactobacillales</taxon>
        <taxon>Lactobacillaceae</taxon>
        <taxon>Fructobacillus</taxon>
    </lineage>
</organism>
<dbReference type="EMBL" id="CAUZLR010000009">
    <property type="protein sequence ID" value="CAK1251099.1"/>
    <property type="molecule type" value="Genomic_DNA"/>
</dbReference>
<name>A0ABM9MZH3_9LACO</name>
<dbReference type="RefSeq" id="WP_338346356.1">
    <property type="nucleotide sequence ID" value="NZ_CAUZLR010000009.1"/>
</dbReference>
<gene>
    <name evidence="1" type="ORF">R54839_PPFHFPJH_01369</name>
</gene>
<protein>
    <recommendedName>
        <fullName evidence="3">DUF4177 domain-containing protein</fullName>
    </recommendedName>
</protein>
<reference evidence="1 2" key="1">
    <citation type="submission" date="2023-10" db="EMBL/GenBank/DDBJ databases">
        <authorList>
            <person name="Botero Cardona J."/>
        </authorList>
    </citation>
    <scope>NUCLEOTIDE SEQUENCE [LARGE SCALE GENOMIC DNA]</scope>
    <source>
        <strain evidence="1 2">R-54839</strain>
    </source>
</reference>
<keyword evidence="2" id="KW-1185">Reference proteome</keyword>
<evidence type="ECO:0000313" key="2">
    <source>
        <dbReference type="Proteomes" id="UP001314261"/>
    </source>
</evidence>
<proteinExistence type="predicted"/>
<accession>A0ABM9MZH3</accession>
<comment type="caution">
    <text evidence="1">The sequence shown here is derived from an EMBL/GenBank/DDBJ whole genome shotgun (WGS) entry which is preliminary data.</text>
</comment>
<sequence length="63" mass="7404">MEYKVVEIMKNEVLQQETSQAFLAQAKIKELSKDKWEMISSLFKPMTGSIILFFERSKSNEED</sequence>
<evidence type="ECO:0008006" key="3">
    <source>
        <dbReference type="Google" id="ProtNLM"/>
    </source>
</evidence>
<evidence type="ECO:0000313" key="1">
    <source>
        <dbReference type="EMBL" id="CAK1251099.1"/>
    </source>
</evidence>